<sequence>MDYQQLIQQMNPDIYRALKLAVEIGKWPDGRPLTPEQREHCMAAVIAYGEQRLPEQERVGYIDRGSKAEGEMCDDQPVDPLQTIKWAK</sequence>
<gene>
    <name evidence="2" type="ORF">I6N98_07240</name>
</gene>
<feature type="region of interest" description="Disordered" evidence="1">
    <location>
        <begin position="67"/>
        <end position="88"/>
    </location>
</feature>
<dbReference type="InterPro" id="IPR009749">
    <property type="entry name" value="DUF1315"/>
</dbReference>
<protein>
    <submittedName>
        <fullName evidence="2">DUF1315 family protein</fullName>
    </submittedName>
</protein>
<keyword evidence="3" id="KW-1185">Reference proteome</keyword>
<dbReference type="KEGG" id="snan:I6N98_07240"/>
<reference evidence="2 3" key="1">
    <citation type="submission" date="2020-12" db="EMBL/GenBank/DDBJ databases">
        <authorList>
            <person name="Shan Y."/>
        </authorList>
    </citation>
    <scope>NUCLEOTIDE SEQUENCE [LARGE SCALE GENOMIC DNA]</scope>
    <source>
        <strain evidence="3">csc3.9</strain>
    </source>
</reference>
<dbReference type="Proteomes" id="UP000596063">
    <property type="component" value="Chromosome"/>
</dbReference>
<proteinExistence type="predicted"/>
<evidence type="ECO:0000256" key="1">
    <source>
        <dbReference type="SAM" id="MobiDB-lite"/>
    </source>
</evidence>
<evidence type="ECO:0000313" key="2">
    <source>
        <dbReference type="EMBL" id="QQD19632.1"/>
    </source>
</evidence>
<dbReference type="AlphaFoldDB" id="A0A7T4R3R7"/>
<accession>A0A7T4R3R7</accession>
<dbReference type="RefSeq" id="WP_198571116.1">
    <property type="nucleotide sequence ID" value="NZ_CP066167.1"/>
</dbReference>
<evidence type="ECO:0000313" key="3">
    <source>
        <dbReference type="Proteomes" id="UP000596063"/>
    </source>
</evidence>
<dbReference type="EMBL" id="CP066167">
    <property type="protein sequence ID" value="QQD19632.1"/>
    <property type="molecule type" value="Genomic_DNA"/>
</dbReference>
<dbReference type="Pfam" id="PF07023">
    <property type="entry name" value="DUF1315"/>
    <property type="match status" value="1"/>
</dbReference>
<organism evidence="2 3">
    <name type="scientific">Spongiibacter nanhainus</name>
    <dbReference type="NCBI Taxonomy" id="2794344"/>
    <lineage>
        <taxon>Bacteria</taxon>
        <taxon>Pseudomonadati</taxon>
        <taxon>Pseudomonadota</taxon>
        <taxon>Gammaproteobacteria</taxon>
        <taxon>Cellvibrionales</taxon>
        <taxon>Spongiibacteraceae</taxon>
        <taxon>Spongiibacter</taxon>
    </lineage>
</organism>
<name>A0A7T4R3R7_9GAMM</name>